<reference evidence="2 3" key="1">
    <citation type="submission" date="2016-10" db="EMBL/GenBank/DDBJ databases">
        <authorList>
            <person name="de Groot N.N."/>
        </authorList>
    </citation>
    <scope>NUCLEOTIDE SEQUENCE [LARGE SCALE GENOMIC DNA]</scope>
    <source>
        <strain evidence="2 3">CGMCC 1.3430</strain>
    </source>
</reference>
<feature type="region of interest" description="Disordered" evidence="1">
    <location>
        <begin position="53"/>
        <end position="76"/>
    </location>
</feature>
<evidence type="ECO:0000256" key="1">
    <source>
        <dbReference type="SAM" id="MobiDB-lite"/>
    </source>
</evidence>
<dbReference type="OrthoDB" id="5472118at2"/>
<dbReference type="InterPro" id="IPR010985">
    <property type="entry name" value="Ribbon_hlx_hlx"/>
</dbReference>
<evidence type="ECO:0000313" key="3">
    <source>
        <dbReference type="Proteomes" id="UP000198773"/>
    </source>
</evidence>
<dbReference type="GO" id="GO:0006355">
    <property type="term" value="P:regulation of DNA-templated transcription"/>
    <property type="evidence" value="ECO:0007669"/>
    <property type="project" value="InterPro"/>
</dbReference>
<sequence>MGQVTIYLDDDSEAKMKAAAKASQVSTSKWVATLIQQALSEHWPGEVRELAGAWPDFPSEQELRQDKTTDTPREDW</sequence>
<protein>
    <recommendedName>
        <fullName evidence="4">CopG family transcriptional regulator</fullName>
    </recommendedName>
</protein>
<dbReference type="STRING" id="152573.SAMN04488051_11059"/>
<dbReference type="AlphaFoldDB" id="A0A1H4FFW2"/>
<gene>
    <name evidence="2" type="ORF">SAMN04488051_11059</name>
</gene>
<evidence type="ECO:0008006" key="4">
    <source>
        <dbReference type="Google" id="ProtNLM"/>
    </source>
</evidence>
<keyword evidence="3" id="KW-1185">Reference proteome</keyword>
<evidence type="ECO:0000313" key="2">
    <source>
        <dbReference type="EMBL" id="SEA96243.1"/>
    </source>
</evidence>
<feature type="compositionally biased region" description="Basic and acidic residues" evidence="1">
    <location>
        <begin position="61"/>
        <end position="76"/>
    </location>
</feature>
<dbReference type="SUPFAM" id="SSF47598">
    <property type="entry name" value="Ribbon-helix-helix"/>
    <property type="match status" value="1"/>
</dbReference>
<dbReference type="RefSeq" id="WP_091344810.1">
    <property type="nucleotide sequence ID" value="NZ_FNRM01000010.1"/>
</dbReference>
<dbReference type="EMBL" id="FNRM01000010">
    <property type="protein sequence ID" value="SEA96243.1"/>
    <property type="molecule type" value="Genomic_DNA"/>
</dbReference>
<accession>A0A1H4FFW2</accession>
<dbReference type="Proteomes" id="UP000198773">
    <property type="component" value="Unassembled WGS sequence"/>
</dbReference>
<organism evidence="2 3">
    <name type="scientific">Alkalimonas amylolytica</name>
    <dbReference type="NCBI Taxonomy" id="152573"/>
    <lineage>
        <taxon>Bacteria</taxon>
        <taxon>Pseudomonadati</taxon>
        <taxon>Pseudomonadota</taxon>
        <taxon>Gammaproteobacteria</taxon>
        <taxon>Alkalimonas</taxon>
    </lineage>
</organism>
<name>A0A1H4FFW2_ALKAM</name>
<proteinExistence type="predicted"/>